<dbReference type="STRING" id="121845.A0A1S3D9P3"/>
<evidence type="ECO:0000256" key="1">
    <source>
        <dbReference type="SAM" id="MobiDB-lite"/>
    </source>
</evidence>
<feature type="compositionally biased region" description="Pro residues" evidence="1">
    <location>
        <begin position="1"/>
        <end position="18"/>
    </location>
</feature>
<dbReference type="AlphaFoldDB" id="A0A1S3D9P3"/>
<dbReference type="RefSeq" id="XP_008477339.1">
    <property type="nucleotide sequence ID" value="XM_008479117.3"/>
</dbReference>
<proteinExistence type="predicted"/>
<name>A0A1S3D9P3_DIACI</name>
<reference evidence="3" key="1">
    <citation type="submission" date="2025-08" db="UniProtKB">
        <authorList>
            <consortium name="RefSeq"/>
        </authorList>
    </citation>
    <scope>IDENTIFICATION</scope>
</reference>
<dbReference type="GeneID" id="103514248"/>
<evidence type="ECO:0000313" key="2">
    <source>
        <dbReference type="Proteomes" id="UP000079169"/>
    </source>
</evidence>
<feature type="compositionally biased region" description="Basic residues" evidence="1">
    <location>
        <begin position="56"/>
        <end position="68"/>
    </location>
</feature>
<dbReference type="PaxDb" id="121845-A0A1S3D9P3"/>
<dbReference type="OMA" id="GMYHTSH"/>
<feature type="region of interest" description="Disordered" evidence="1">
    <location>
        <begin position="1"/>
        <end position="299"/>
    </location>
</feature>
<evidence type="ECO:0000313" key="3">
    <source>
        <dbReference type="RefSeq" id="XP_008477339.1"/>
    </source>
</evidence>
<organism evidence="2 3">
    <name type="scientific">Diaphorina citri</name>
    <name type="common">Asian citrus psyllid</name>
    <dbReference type="NCBI Taxonomy" id="121845"/>
    <lineage>
        <taxon>Eukaryota</taxon>
        <taxon>Metazoa</taxon>
        <taxon>Ecdysozoa</taxon>
        <taxon>Arthropoda</taxon>
        <taxon>Hexapoda</taxon>
        <taxon>Insecta</taxon>
        <taxon>Pterygota</taxon>
        <taxon>Neoptera</taxon>
        <taxon>Paraneoptera</taxon>
        <taxon>Hemiptera</taxon>
        <taxon>Sternorrhyncha</taxon>
        <taxon>Psylloidea</taxon>
        <taxon>Psyllidae</taxon>
        <taxon>Diaphorininae</taxon>
        <taxon>Diaphorina</taxon>
    </lineage>
</organism>
<feature type="compositionally biased region" description="Basic and acidic residues" evidence="1">
    <location>
        <begin position="69"/>
        <end position="78"/>
    </location>
</feature>
<gene>
    <name evidence="3" type="primary">LOC103514248</name>
</gene>
<sequence>MHPGPGPHPSSAPYPGPGGPFMRAPGPVQYMPPGPGGPSPGDSGADSPVTSPGGQSKRKGAGRGRAKKSGPERAEQQEKGAIPPSTPASMAPGSGPQGPPFFNQGVPPQFRGRMPMHPGNGKIGPLPQKSASPRMPGMYHTSHPMDPSPSGGGPINIPDKPEPDTGPGGKEKFPPGMRYPDNYAMSSPPRHPFPSPAARGMPPAGYSPNKNFAPPYQTSPGHPSSYAPYPGVSPTASFVPPYQNSPNLYADFATEDNSDSNTSGGRFEEEPTPPAPPAEGEFGGLVSYFSSQREDDMDT</sequence>
<keyword evidence="2" id="KW-1185">Reference proteome</keyword>
<dbReference type="KEGG" id="dci:103514248"/>
<feature type="compositionally biased region" description="Basic and acidic residues" evidence="1">
    <location>
        <begin position="159"/>
        <end position="173"/>
    </location>
</feature>
<dbReference type="Proteomes" id="UP000079169">
    <property type="component" value="Unplaced"/>
</dbReference>
<accession>A0A1S3D9P3</accession>
<protein>
    <submittedName>
        <fullName evidence="3">Vegetative cell wall protein gp1-like</fullName>
    </submittedName>
</protein>